<evidence type="ECO:0000313" key="4">
    <source>
        <dbReference type="Proteomes" id="UP000188320"/>
    </source>
</evidence>
<dbReference type="EMBL" id="LSSK01001416">
    <property type="protein sequence ID" value="OMH79781.1"/>
    <property type="molecule type" value="Genomic_DNA"/>
</dbReference>
<feature type="chain" id="PRO_5013203983" evidence="2">
    <location>
        <begin position="21"/>
        <end position="105"/>
    </location>
</feature>
<gene>
    <name evidence="3" type="ORF">AX774_g6794</name>
</gene>
<keyword evidence="4" id="KW-1185">Reference proteome</keyword>
<evidence type="ECO:0000256" key="2">
    <source>
        <dbReference type="SAM" id="SignalP"/>
    </source>
</evidence>
<evidence type="ECO:0000313" key="3">
    <source>
        <dbReference type="EMBL" id="OMH79781.1"/>
    </source>
</evidence>
<protein>
    <submittedName>
        <fullName evidence="3">Uncharacterized protein</fullName>
    </submittedName>
</protein>
<evidence type="ECO:0000256" key="1">
    <source>
        <dbReference type="SAM" id="MobiDB-lite"/>
    </source>
</evidence>
<dbReference type="Proteomes" id="UP000188320">
    <property type="component" value="Unassembled WGS sequence"/>
</dbReference>
<feature type="signal peptide" evidence="2">
    <location>
        <begin position="1"/>
        <end position="20"/>
    </location>
</feature>
<proteinExistence type="predicted"/>
<name>A0A1R1PFN2_ZANCU</name>
<sequence>MVKSTLTLLAAALVTVSVNAAVVPKPKENTGPMQPLIGQVPNFGRFALPARPAFNKRFVVSAYHKSTKKEEKVAPVDDAAPTDAKISRLGPTPSGYEDPRAKARN</sequence>
<accession>A0A1R1PFN2</accession>
<organism evidence="3 4">
    <name type="scientific">Zancudomyces culisetae</name>
    <name type="common">Gut fungus</name>
    <name type="synonym">Smittium culisetae</name>
    <dbReference type="NCBI Taxonomy" id="1213189"/>
    <lineage>
        <taxon>Eukaryota</taxon>
        <taxon>Fungi</taxon>
        <taxon>Fungi incertae sedis</taxon>
        <taxon>Zoopagomycota</taxon>
        <taxon>Kickxellomycotina</taxon>
        <taxon>Harpellomycetes</taxon>
        <taxon>Harpellales</taxon>
        <taxon>Legeriomycetaceae</taxon>
        <taxon>Zancudomyces</taxon>
    </lineage>
</organism>
<reference evidence="4" key="1">
    <citation type="submission" date="2017-01" db="EMBL/GenBank/DDBJ databases">
        <authorList>
            <person name="Wang Y."/>
            <person name="White M."/>
            <person name="Kvist S."/>
            <person name="Moncalvo J.-M."/>
        </authorList>
    </citation>
    <scope>NUCLEOTIDE SEQUENCE [LARGE SCALE GENOMIC DNA]</scope>
    <source>
        <strain evidence="4">COL-18-3</strain>
    </source>
</reference>
<feature type="region of interest" description="Disordered" evidence="1">
    <location>
        <begin position="65"/>
        <end position="105"/>
    </location>
</feature>
<dbReference type="AlphaFoldDB" id="A0A1R1PFN2"/>
<comment type="caution">
    <text evidence="3">The sequence shown here is derived from an EMBL/GenBank/DDBJ whole genome shotgun (WGS) entry which is preliminary data.</text>
</comment>
<keyword evidence="2" id="KW-0732">Signal</keyword>